<keyword evidence="3" id="KW-1185">Reference proteome</keyword>
<name>A0AAD7BLB9_MYCRO</name>
<evidence type="ECO:0000256" key="1">
    <source>
        <dbReference type="SAM" id="MobiDB-lite"/>
    </source>
</evidence>
<feature type="compositionally biased region" description="Polar residues" evidence="1">
    <location>
        <begin position="161"/>
        <end position="170"/>
    </location>
</feature>
<dbReference type="EMBL" id="JARKIE010000624">
    <property type="protein sequence ID" value="KAJ7624131.1"/>
    <property type="molecule type" value="Genomic_DNA"/>
</dbReference>
<proteinExistence type="predicted"/>
<gene>
    <name evidence="2" type="ORF">B0H17DRAFT_1188235</name>
</gene>
<organism evidence="2 3">
    <name type="scientific">Mycena rosella</name>
    <name type="common">Pink bonnet</name>
    <name type="synonym">Agaricus rosellus</name>
    <dbReference type="NCBI Taxonomy" id="1033263"/>
    <lineage>
        <taxon>Eukaryota</taxon>
        <taxon>Fungi</taxon>
        <taxon>Dikarya</taxon>
        <taxon>Basidiomycota</taxon>
        <taxon>Agaricomycotina</taxon>
        <taxon>Agaricomycetes</taxon>
        <taxon>Agaricomycetidae</taxon>
        <taxon>Agaricales</taxon>
        <taxon>Marasmiineae</taxon>
        <taxon>Mycenaceae</taxon>
        <taxon>Mycena</taxon>
    </lineage>
</organism>
<dbReference type="AlphaFoldDB" id="A0AAD7BLB9"/>
<dbReference type="Proteomes" id="UP001221757">
    <property type="component" value="Unassembled WGS sequence"/>
</dbReference>
<reference evidence="2" key="1">
    <citation type="submission" date="2023-03" db="EMBL/GenBank/DDBJ databases">
        <title>Massive genome expansion in bonnet fungi (Mycena s.s.) driven by repeated elements and novel gene families across ecological guilds.</title>
        <authorList>
            <consortium name="Lawrence Berkeley National Laboratory"/>
            <person name="Harder C.B."/>
            <person name="Miyauchi S."/>
            <person name="Viragh M."/>
            <person name="Kuo A."/>
            <person name="Thoen E."/>
            <person name="Andreopoulos B."/>
            <person name="Lu D."/>
            <person name="Skrede I."/>
            <person name="Drula E."/>
            <person name="Henrissat B."/>
            <person name="Morin E."/>
            <person name="Kohler A."/>
            <person name="Barry K."/>
            <person name="LaButti K."/>
            <person name="Morin E."/>
            <person name="Salamov A."/>
            <person name="Lipzen A."/>
            <person name="Mereny Z."/>
            <person name="Hegedus B."/>
            <person name="Baldrian P."/>
            <person name="Stursova M."/>
            <person name="Weitz H."/>
            <person name="Taylor A."/>
            <person name="Grigoriev I.V."/>
            <person name="Nagy L.G."/>
            <person name="Martin F."/>
            <person name="Kauserud H."/>
        </authorList>
    </citation>
    <scope>NUCLEOTIDE SEQUENCE</scope>
    <source>
        <strain evidence="2">CBHHK067</strain>
    </source>
</reference>
<sequence>MTLRGQLPPYGGVPGHWCSRARTTATQRHMANADKVPTQQNSDVLVAIPETQPIQASGFITRPPARPQESRKGVEYRAEWEKVHVGFMMIRFVGRNQKRVNDRVQLEADSTIRAGGYLEQRERVAPTAHAPIVEQIASQFALDPKYTKARTARLTTAGRPHNSQAQSIGTKCSHARPNGARIFPRSTGGGDWCREGRTASAGSMKSTMLPGVDGKW</sequence>
<feature type="region of interest" description="Disordered" evidence="1">
    <location>
        <begin position="156"/>
        <end position="191"/>
    </location>
</feature>
<comment type="caution">
    <text evidence="2">The sequence shown here is derived from an EMBL/GenBank/DDBJ whole genome shotgun (WGS) entry which is preliminary data.</text>
</comment>
<evidence type="ECO:0000313" key="3">
    <source>
        <dbReference type="Proteomes" id="UP001221757"/>
    </source>
</evidence>
<accession>A0AAD7BLB9</accession>
<protein>
    <submittedName>
        <fullName evidence="2">Uncharacterized protein</fullName>
    </submittedName>
</protein>
<evidence type="ECO:0000313" key="2">
    <source>
        <dbReference type="EMBL" id="KAJ7624131.1"/>
    </source>
</evidence>